<dbReference type="PANTHER" id="PTHR43735">
    <property type="entry name" value="APOPTOSIS-INDUCING FACTOR 1"/>
    <property type="match status" value="1"/>
</dbReference>
<name>A0ABT0YC36_9ACTN</name>
<organism evidence="6 7">
    <name type="scientific">Paractinoplanes hotanensis</name>
    <dbReference type="NCBI Taxonomy" id="2906497"/>
    <lineage>
        <taxon>Bacteria</taxon>
        <taxon>Bacillati</taxon>
        <taxon>Actinomycetota</taxon>
        <taxon>Actinomycetes</taxon>
        <taxon>Micromonosporales</taxon>
        <taxon>Micromonosporaceae</taxon>
        <taxon>Paractinoplanes</taxon>
    </lineage>
</organism>
<dbReference type="PRINTS" id="PR00469">
    <property type="entry name" value="PNDRDTASEII"/>
</dbReference>
<keyword evidence="7" id="KW-1185">Reference proteome</keyword>
<proteinExistence type="inferred from homology"/>
<dbReference type="Proteomes" id="UP001523216">
    <property type="component" value="Unassembled WGS sequence"/>
</dbReference>
<dbReference type="PRINTS" id="PR00368">
    <property type="entry name" value="FADPNR"/>
</dbReference>
<dbReference type="PANTHER" id="PTHR43735:SF3">
    <property type="entry name" value="FERROPTOSIS SUPPRESSOR PROTEIN 1"/>
    <property type="match status" value="1"/>
</dbReference>
<dbReference type="SUPFAM" id="SSF51905">
    <property type="entry name" value="FAD/NAD(P)-binding domain"/>
    <property type="match status" value="1"/>
</dbReference>
<evidence type="ECO:0000256" key="2">
    <source>
        <dbReference type="ARBA" id="ARBA00022630"/>
    </source>
</evidence>
<evidence type="ECO:0000259" key="5">
    <source>
        <dbReference type="Pfam" id="PF07992"/>
    </source>
</evidence>
<accession>A0ABT0YC36</accession>
<dbReference type="EMBL" id="JAMQOL010000062">
    <property type="protein sequence ID" value="MCM4083608.1"/>
    <property type="molecule type" value="Genomic_DNA"/>
</dbReference>
<reference evidence="6 7" key="1">
    <citation type="submission" date="2022-06" db="EMBL/GenBank/DDBJ databases">
        <title>Actinoplanes abujensis sp. nov., isolated from Nigerian arid soil.</title>
        <authorList>
            <person name="Ding P."/>
        </authorList>
    </citation>
    <scope>NUCLEOTIDE SEQUENCE [LARGE SCALE GENOMIC DNA]</scope>
    <source>
        <strain evidence="7">TRM88002</strain>
    </source>
</reference>
<evidence type="ECO:0000256" key="1">
    <source>
        <dbReference type="ARBA" id="ARBA00006442"/>
    </source>
</evidence>
<dbReference type="Pfam" id="PF07992">
    <property type="entry name" value="Pyr_redox_2"/>
    <property type="match status" value="1"/>
</dbReference>
<evidence type="ECO:0000313" key="6">
    <source>
        <dbReference type="EMBL" id="MCM4083608.1"/>
    </source>
</evidence>
<keyword evidence="3" id="KW-0274">FAD</keyword>
<sequence length="367" mass="38601">MVVSIEGKRPSVVVLGGGYGGLTTAKALDDIADVTLVDPSDAFLHNVASWRALVQPDWIDKIFMPLNQLLHNGRFLRDRAVAVDGRKVTLASGAELTPDYLVLATGSSYPFPAKAAEADQHLAKAALQGAHEALLKAQRCLIVGAGPAGLELAGEIKHFMPDKAVTVVDVNPDILSGPFDQALREELKRQLAEIGVRLVLGSPLRELPEAAPGGLTAVEVTTEAGETVTADIWFRAFGVRPATDYTRGALADARDARGYLSVDERLQVKGIEGVYALGDISSADRDTALAAGQQAAVVAANIRAAVTGEGEPRTYEPGPTLIAVPLGPQAGASQLPDGVTGPETTTSIKGQSMLVEMYSVHFDAPER</sequence>
<evidence type="ECO:0000313" key="7">
    <source>
        <dbReference type="Proteomes" id="UP001523216"/>
    </source>
</evidence>
<dbReference type="InterPro" id="IPR023753">
    <property type="entry name" value="FAD/NAD-binding_dom"/>
</dbReference>
<evidence type="ECO:0000256" key="3">
    <source>
        <dbReference type="ARBA" id="ARBA00022827"/>
    </source>
</evidence>
<feature type="domain" description="FAD/NAD(P)-binding" evidence="5">
    <location>
        <begin position="11"/>
        <end position="295"/>
    </location>
</feature>
<comment type="similarity">
    <text evidence="1">Belongs to the FAD-dependent oxidoreductase family.</text>
</comment>
<dbReference type="RefSeq" id="WP_251803308.1">
    <property type="nucleotide sequence ID" value="NZ_JAMQOL010000062.1"/>
</dbReference>
<evidence type="ECO:0000256" key="4">
    <source>
        <dbReference type="ARBA" id="ARBA00023002"/>
    </source>
</evidence>
<protein>
    <submittedName>
        <fullName evidence="6">FAD-dependent oxidoreductase</fullName>
    </submittedName>
</protein>
<keyword evidence="4" id="KW-0560">Oxidoreductase</keyword>
<comment type="caution">
    <text evidence="6">The sequence shown here is derived from an EMBL/GenBank/DDBJ whole genome shotgun (WGS) entry which is preliminary data.</text>
</comment>
<gene>
    <name evidence="6" type="ORF">LXN57_39275</name>
</gene>
<dbReference type="InterPro" id="IPR036188">
    <property type="entry name" value="FAD/NAD-bd_sf"/>
</dbReference>
<dbReference type="Gene3D" id="3.50.50.100">
    <property type="match status" value="1"/>
</dbReference>
<keyword evidence="2" id="KW-0285">Flavoprotein</keyword>